<dbReference type="GO" id="GO:0009279">
    <property type="term" value="C:cell outer membrane"/>
    <property type="evidence" value="ECO:0007669"/>
    <property type="project" value="InterPro"/>
</dbReference>
<feature type="signal peptide" evidence="2">
    <location>
        <begin position="1"/>
        <end position="19"/>
    </location>
</feature>
<keyword evidence="2" id="KW-0732">Signal</keyword>
<dbReference type="InterPro" id="IPR000036">
    <property type="entry name" value="Peptidase_A26_omptin"/>
</dbReference>
<feature type="active site" evidence="1">
    <location>
        <position position="227"/>
    </location>
</feature>
<dbReference type="SUPFAM" id="SSF69917">
    <property type="entry name" value="OMPT-like"/>
    <property type="match status" value="1"/>
</dbReference>
<evidence type="ECO:0000313" key="3">
    <source>
        <dbReference type="EMBL" id="QDK21258.1"/>
    </source>
</evidence>
<feature type="active site" evidence="1">
    <location>
        <position position="225"/>
    </location>
</feature>
<dbReference type="Proteomes" id="UP000317812">
    <property type="component" value="Chromosome"/>
</dbReference>
<dbReference type="PRINTS" id="PR00482">
    <property type="entry name" value="OMPTIN"/>
</dbReference>
<accession>A0AAP9DE97</accession>
<evidence type="ECO:0000256" key="2">
    <source>
        <dbReference type="SAM" id="SignalP"/>
    </source>
</evidence>
<dbReference type="GO" id="GO:0006508">
    <property type="term" value="P:proteolysis"/>
    <property type="evidence" value="ECO:0007669"/>
    <property type="project" value="UniProtKB-KW"/>
</dbReference>
<dbReference type="InterPro" id="IPR020080">
    <property type="entry name" value="OM_adhesin/peptidase_omptin"/>
</dbReference>
<name>A0AAP9DE97_9ENTR</name>
<evidence type="ECO:0000256" key="1">
    <source>
        <dbReference type="PIRSR" id="PIRSR001522-1"/>
    </source>
</evidence>
<dbReference type="PIRSF" id="PIRSF001522">
    <property type="entry name" value="Peptidase_A26"/>
    <property type="match status" value="1"/>
</dbReference>
<reference evidence="3 4" key="1">
    <citation type="submission" date="2019-01" db="EMBL/GenBank/DDBJ databases">
        <title>Florfenicol resistance in Enterobacteriaceae and whole-genome sequence analysis of florfenicol-resistant Leclercia adecarboxylata strain R25.</title>
        <authorList>
            <person name="Bao Q."/>
            <person name="Ying Y."/>
        </authorList>
    </citation>
    <scope>NUCLEOTIDE SEQUENCE [LARGE SCALE GENOMIC DNA]</scope>
    <source>
        <strain evidence="3 4">R25</strain>
    </source>
</reference>
<dbReference type="GO" id="GO:0004190">
    <property type="term" value="F:aspartic-type endopeptidase activity"/>
    <property type="evidence" value="ECO:0007669"/>
    <property type="project" value="InterPro"/>
</dbReference>
<keyword evidence="3" id="KW-0645">Protease</keyword>
<sequence length="312" mass="35234">MRQKGLSLFLMLSAGLPWAGAQASIINLSPESFSAALSTGILAGESHERVYNASTGHQQSELDWKLKNSPVIKGELSWDIFPRLTLTARGWTTLASSGSHMDDYDWMDPNQESPTDWSTHPASRLNHANEFDLSAKGWLLKQENYRLGAMLGYQKTRFSWSSHGGTYSYGNGEMTGEYPDNDRGISYKQRFGVAYAGLVGMYRYENIEINGQVRYSPWVRARDNDEHYDRQFTYRDEANNADYYAAMVDVGYYVTPNAKVFAEFSWTRYDEGKGGTEIRDNLLGGPSLYVHGDAAGIENENYVFAVGLQYRF</sequence>
<dbReference type="Pfam" id="PF01278">
    <property type="entry name" value="Omptin"/>
    <property type="match status" value="1"/>
</dbReference>
<dbReference type="AlphaFoldDB" id="A0AAP9DE97"/>
<feature type="chain" id="PRO_5042870398" evidence="2">
    <location>
        <begin position="20"/>
        <end position="312"/>
    </location>
</feature>
<proteinExistence type="predicted"/>
<organism evidence="3 4">
    <name type="scientific">Leclercia adecarboxylata</name>
    <dbReference type="NCBI Taxonomy" id="83655"/>
    <lineage>
        <taxon>Bacteria</taxon>
        <taxon>Pseudomonadati</taxon>
        <taxon>Pseudomonadota</taxon>
        <taxon>Gammaproteobacteria</taxon>
        <taxon>Enterobacterales</taxon>
        <taxon>Enterobacteriaceae</taxon>
        <taxon>Leclercia</taxon>
    </lineage>
</organism>
<keyword evidence="3" id="KW-0378">Hydrolase</keyword>
<dbReference type="EMBL" id="CP035382">
    <property type="protein sequence ID" value="QDK21258.1"/>
    <property type="molecule type" value="Genomic_DNA"/>
</dbReference>
<protein>
    <submittedName>
        <fullName evidence="3">Omptin family outer membrane protease</fullName>
    </submittedName>
</protein>
<gene>
    <name evidence="3" type="ORF">ES815_15420</name>
</gene>
<feature type="active site" evidence="1">
    <location>
        <position position="105"/>
    </location>
</feature>
<dbReference type="InterPro" id="IPR053724">
    <property type="entry name" value="OMP_A26_sf"/>
</dbReference>
<evidence type="ECO:0000313" key="4">
    <source>
        <dbReference type="Proteomes" id="UP000317812"/>
    </source>
</evidence>
<dbReference type="Gene3D" id="2.40.128.90">
    <property type="entry name" value="OMPT-like"/>
    <property type="match status" value="1"/>
</dbReference>
<feature type="active site" evidence="1">
    <location>
        <position position="103"/>
    </location>
</feature>